<keyword evidence="8" id="KW-1185">Reference proteome</keyword>
<dbReference type="AlphaFoldDB" id="A0A7G5FI67"/>
<accession>A0A7G5FI67</accession>
<dbReference type="GO" id="GO:0005886">
    <property type="term" value="C:plasma membrane"/>
    <property type="evidence" value="ECO:0007669"/>
    <property type="project" value="UniProtKB-SubCell"/>
</dbReference>
<evidence type="ECO:0000256" key="1">
    <source>
        <dbReference type="ARBA" id="ARBA00004651"/>
    </source>
</evidence>
<keyword evidence="3" id="KW-1003">Cell membrane</keyword>
<evidence type="ECO:0000256" key="5">
    <source>
        <dbReference type="ARBA" id="ARBA00022989"/>
    </source>
</evidence>
<evidence type="ECO:0000313" key="8">
    <source>
        <dbReference type="Proteomes" id="UP000515570"/>
    </source>
</evidence>
<keyword evidence="5" id="KW-1133">Transmembrane helix</keyword>
<evidence type="ECO:0000256" key="6">
    <source>
        <dbReference type="ARBA" id="ARBA00023136"/>
    </source>
</evidence>
<dbReference type="PANTHER" id="PTHR34584:SF1">
    <property type="entry name" value="NA(+)_H(+) ANTIPORTER SUBUNIT E1"/>
    <property type="match status" value="1"/>
</dbReference>
<gene>
    <name evidence="7" type="ORF">HW450_06295</name>
</gene>
<organism evidence="7 8">
    <name type="scientific">Corynebacterium hindlerae</name>
    <dbReference type="NCBI Taxonomy" id="699041"/>
    <lineage>
        <taxon>Bacteria</taxon>
        <taxon>Bacillati</taxon>
        <taxon>Actinomycetota</taxon>
        <taxon>Actinomycetes</taxon>
        <taxon>Mycobacteriales</taxon>
        <taxon>Corynebacteriaceae</taxon>
        <taxon>Corynebacterium</taxon>
    </lineage>
</organism>
<proteinExistence type="inferred from homology"/>
<evidence type="ECO:0000313" key="7">
    <source>
        <dbReference type="EMBL" id="QMV86308.1"/>
    </source>
</evidence>
<evidence type="ECO:0000256" key="3">
    <source>
        <dbReference type="ARBA" id="ARBA00022475"/>
    </source>
</evidence>
<dbReference type="RefSeq" id="WP_182387117.1">
    <property type="nucleotide sequence ID" value="NZ_CP059833.1"/>
</dbReference>
<protein>
    <submittedName>
        <fullName evidence="7">Monovalent cation/H+ antiporter subunit E</fullName>
    </submittedName>
</protein>
<comment type="subcellular location">
    <subcellularLocation>
        <location evidence="1">Cell membrane</location>
        <topology evidence="1">Multi-pass membrane protein</topology>
    </subcellularLocation>
</comment>
<dbReference type="InterPro" id="IPR002758">
    <property type="entry name" value="Cation_antiport_E"/>
</dbReference>
<evidence type="ECO:0000256" key="4">
    <source>
        <dbReference type="ARBA" id="ARBA00022692"/>
    </source>
</evidence>
<dbReference type="NCBIfam" id="NF009297">
    <property type="entry name" value="PRK12654.1"/>
    <property type="match status" value="1"/>
</dbReference>
<reference evidence="7 8" key="1">
    <citation type="submission" date="2020-07" db="EMBL/GenBank/DDBJ databases">
        <title>non toxigenic Corynebacterium sp. nov from a clinical source.</title>
        <authorList>
            <person name="Bernier A.-M."/>
            <person name="Bernard K."/>
        </authorList>
    </citation>
    <scope>NUCLEOTIDE SEQUENCE [LARGE SCALE GENOMIC DNA]</scope>
    <source>
        <strain evidence="8">NML 93-0612</strain>
    </source>
</reference>
<dbReference type="Pfam" id="PF01899">
    <property type="entry name" value="MNHE"/>
    <property type="match status" value="1"/>
</dbReference>
<sequence>MHLFKFIPWLIGQIIVGGLVIVRSAFSGSTGFKPVIVSYPLRITSDRDIFWFSSCITITPGTLSLGIRGDRLLVHAVYGADPGEVLAGLADMEERLVPSVASIDKGAPGQGAGNPLHSTFVAGHSDTNYGPYATSDEEN</sequence>
<dbReference type="GO" id="GO:0008324">
    <property type="term" value="F:monoatomic cation transmembrane transporter activity"/>
    <property type="evidence" value="ECO:0007669"/>
    <property type="project" value="InterPro"/>
</dbReference>
<dbReference type="EMBL" id="CP059833">
    <property type="protein sequence ID" value="QMV86308.1"/>
    <property type="molecule type" value="Genomic_DNA"/>
</dbReference>
<keyword evidence="6" id="KW-0472">Membrane</keyword>
<evidence type="ECO:0000256" key="2">
    <source>
        <dbReference type="ARBA" id="ARBA00006228"/>
    </source>
</evidence>
<comment type="similarity">
    <text evidence="2">Belongs to the CPA3 antiporters (TC 2.A.63) subunit E family.</text>
</comment>
<dbReference type="PANTHER" id="PTHR34584">
    <property type="entry name" value="NA(+)/H(+) ANTIPORTER SUBUNIT E1"/>
    <property type="match status" value="1"/>
</dbReference>
<dbReference type="Proteomes" id="UP000515570">
    <property type="component" value="Chromosome"/>
</dbReference>
<keyword evidence="4" id="KW-0812">Transmembrane</keyword>
<name>A0A7G5FI67_9CORY</name>